<gene>
    <name evidence="3" type="ORF">MGAL_10B017092</name>
</gene>
<dbReference type="Gene3D" id="3.40.50.300">
    <property type="entry name" value="P-loop containing nucleotide triphosphate hydrolases"/>
    <property type="match status" value="1"/>
</dbReference>
<dbReference type="InterPro" id="IPR050227">
    <property type="entry name" value="Rab"/>
</dbReference>
<accession>A0A8B6GPT4</accession>
<keyword evidence="2" id="KW-0342">GTP-binding</keyword>
<name>A0A8B6GPT4_MYTGA</name>
<dbReference type="SMART" id="SM00175">
    <property type="entry name" value="RAB"/>
    <property type="match status" value="1"/>
</dbReference>
<dbReference type="AlphaFoldDB" id="A0A8B6GPT4"/>
<dbReference type="Proteomes" id="UP000596742">
    <property type="component" value="Unassembled WGS sequence"/>
</dbReference>
<evidence type="ECO:0000313" key="4">
    <source>
        <dbReference type="Proteomes" id="UP000596742"/>
    </source>
</evidence>
<dbReference type="PRINTS" id="PR00449">
    <property type="entry name" value="RASTRNSFRMNG"/>
</dbReference>
<keyword evidence="4" id="KW-1185">Reference proteome</keyword>
<sequence>MSQSRHRFQREEVVHRVPGVDGAVGKSTEYIYSYGILPWVRKNWLSQLQTHAYCENPDIVLCGNKSDLEDHRCISDERARETAEKFGLPYFETSAANGQNVAKSIECLLDMVMLRMESCVDKSQLPGIRSNAQMNGYHMDEAGEGGCGC</sequence>
<dbReference type="EMBL" id="UYJE01008772">
    <property type="protein sequence ID" value="VDI67144.1"/>
    <property type="molecule type" value="Genomic_DNA"/>
</dbReference>
<keyword evidence="1" id="KW-0547">Nucleotide-binding</keyword>
<dbReference type="PANTHER" id="PTHR47977">
    <property type="entry name" value="RAS-RELATED PROTEIN RAB"/>
    <property type="match status" value="1"/>
</dbReference>
<dbReference type="SMART" id="SM00173">
    <property type="entry name" value="RAS"/>
    <property type="match status" value="1"/>
</dbReference>
<comment type="caution">
    <text evidence="3">The sequence shown here is derived from an EMBL/GenBank/DDBJ whole genome shotgun (WGS) entry which is preliminary data.</text>
</comment>
<evidence type="ECO:0000256" key="1">
    <source>
        <dbReference type="ARBA" id="ARBA00022741"/>
    </source>
</evidence>
<organism evidence="3 4">
    <name type="scientific">Mytilus galloprovincialis</name>
    <name type="common">Mediterranean mussel</name>
    <dbReference type="NCBI Taxonomy" id="29158"/>
    <lineage>
        <taxon>Eukaryota</taxon>
        <taxon>Metazoa</taxon>
        <taxon>Spiralia</taxon>
        <taxon>Lophotrochozoa</taxon>
        <taxon>Mollusca</taxon>
        <taxon>Bivalvia</taxon>
        <taxon>Autobranchia</taxon>
        <taxon>Pteriomorphia</taxon>
        <taxon>Mytilida</taxon>
        <taxon>Mytiloidea</taxon>
        <taxon>Mytilidae</taxon>
        <taxon>Mytilinae</taxon>
        <taxon>Mytilus</taxon>
    </lineage>
</organism>
<reference evidence="3" key="1">
    <citation type="submission" date="2018-11" db="EMBL/GenBank/DDBJ databases">
        <authorList>
            <person name="Alioto T."/>
            <person name="Alioto T."/>
        </authorList>
    </citation>
    <scope>NUCLEOTIDE SEQUENCE</scope>
</reference>
<evidence type="ECO:0000313" key="3">
    <source>
        <dbReference type="EMBL" id="VDI67144.1"/>
    </source>
</evidence>
<dbReference type="OrthoDB" id="9989112at2759"/>
<dbReference type="InterPro" id="IPR001806">
    <property type="entry name" value="Small_GTPase"/>
</dbReference>
<dbReference type="Pfam" id="PF00071">
    <property type="entry name" value="Ras"/>
    <property type="match status" value="1"/>
</dbReference>
<dbReference type="InterPro" id="IPR027417">
    <property type="entry name" value="P-loop_NTPase"/>
</dbReference>
<dbReference type="GO" id="GO:0003924">
    <property type="term" value="F:GTPase activity"/>
    <property type="evidence" value="ECO:0007669"/>
    <property type="project" value="InterPro"/>
</dbReference>
<dbReference type="PROSITE" id="PS51419">
    <property type="entry name" value="RAB"/>
    <property type="match status" value="1"/>
</dbReference>
<dbReference type="GO" id="GO:0005525">
    <property type="term" value="F:GTP binding"/>
    <property type="evidence" value="ECO:0007669"/>
    <property type="project" value="UniProtKB-KW"/>
</dbReference>
<evidence type="ECO:0000256" key="2">
    <source>
        <dbReference type="ARBA" id="ARBA00023134"/>
    </source>
</evidence>
<dbReference type="SUPFAM" id="SSF52540">
    <property type="entry name" value="P-loop containing nucleoside triphosphate hydrolases"/>
    <property type="match status" value="1"/>
</dbReference>
<proteinExistence type="predicted"/>
<protein>
    <submittedName>
        <fullName evidence="3">Uncharacterized protein</fullName>
    </submittedName>
</protein>